<feature type="domain" description="Penicillin-binding protein transpeptidase" evidence="1">
    <location>
        <begin position="145"/>
        <end position="453"/>
    </location>
</feature>
<protein>
    <submittedName>
        <fullName evidence="3">Peptidoglycan glycosyltransferase</fullName>
    </submittedName>
</protein>
<dbReference type="Pfam" id="PF21922">
    <property type="entry name" value="PBP_dimer_2"/>
    <property type="match status" value="1"/>
</dbReference>
<reference evidence="3 4" key="1">
    <citation type="submission" date="2016-11" db="EMBL/GenBank/DDBJ databases">
        <authorList>
            <person name="Jaros S."/>
            <person name="Januszkiewicz K."/>
            <person name="Wedrychowicz H."/>
        </authorList>
    </citation>
    <scope>NUCLEOTIDE SEQUENCE [LARGE SCALE GENOMIC DNA]</scope>
    <source>
        <strain evidence="3 4">DSM 17459</strain>
    </source>
</reference>
<evidence type="ECO:0000313" key="3">
    <source>
        <dbReference type="EMBL" id="SHE84581.1"/>
    </source>
</evidence>
<keyword evidence="3" id="KW-0808">Transferase</keyword>
<dbReference type="GO" id="GO:0016740">
    <property type="term" value="F:transferase activity"/>
    <property type="evidence" value="ECO:0007669"/>
    <property type="project" value="UniProtKB-KW"/>
</dbReference>
<dbReference type="PANTHER" id="PTHR30627">
    <property type="entry name" value="PEPTIDOGLYCAN D,D-TRANSPEPTIDASE"/>
    <property type="match status" value="1"/>
</dbReference>
<dbReference type="GO" id="GO:0071555">
    <property type="term" value="P:cell wall organization"/>
    <property type="evidence" value="ECO:0007669"/>
    <property type="project" value="TreeGrafter"/>
</dbReference>
<evidence type="ECO:0000313" key="4">
    <source>
        <dbReference type="Proteomes" id="UP000184245"/>
    </source>
</evidence>
<dbReference type="InterPro" id="IPR001460">
    <property type="entry name" value="PCN-bd_Tpept"/>
</dbReference>
<sequence>MSYFFVAIFVALIGYLVYFDALKSEEFINSPYNKRQDTFADRVIRGKLLSADGESLAYTETAEDGSETRVYPYDDLFAHVVGYTEKGKSGLESLANFQLLTSHEGYLGQMQKAFKGDKVIGDNVITTLDTSIQRAAYDALGDYNGAVVVMEPKTGKILAMVSKPDFNPNHLADNWDELVSDDSNSSLLNRATQGAYPPGSTFKIVTSLAYLREHGTLDGYSFDCQGSITVGEHTIHCYNDTVHGQEDFTTAFAKSCNSAFAQIGLDLGAGALKSASEDLLFNKKLPVDLTYRKSRFSLDSSAGKPLLMQTSIGQGNTLVSPMHMALITSAVANEGELMTPYLIERVENDNEDKVSETKPETYKRLMSVKEADTLKELMIDVVENGTAKKLNGQGYTAAGKTGSAEYDQGGERQTHSWFVGFSNVEDPDIVVSVIAEGAGTGSEAAVPIARAVFNEYYY</sequence>
<dbReference type="Proteomes" id="UP000184245">
    <property type="component" value="Unassembled WGS sequence"/>
</dbReference>
<accession>A0A1M4WTG4</accession>
<feature type="domain" description="Penicillin binding protein A dimerisation" evidence="2">
    <location>
        <begin position="45"/>
        <end position="124"/>
    </location>
</feature>
<keyword evidence="4" id="KW-1185">Reference proteome</keyword>
<dbReference type="SUPFAM" id="SSF56519">
    <property type="entry name" value="Penicillin binding protein dimerisation domain"/>
    <property type="match status" value="1"/>
</dbReference>
<dbReference type="EMBL" id="FQVI01000007">
    <property type="protein sequence ID" value="SHE84581.1"/>
    <property type="molecule type" value="Genomic_DNA"/>
</dbReference>
<gene>
    <name evidence="3" type="ORF">SAMN02745158_01718</name>
</gene>
<dbReference type="Pfam" id="PF00905">
    <property type="entry name" value="Transpeptidase"/>
    <property type="match status" value="1"/>
</dbReference>
<dbReference type="GO" id="GO:0071972">
    <property type="term" value="F:peptidoglycan L,D-transpeptidase activity"/>
    <property type="evidence" value="ECO:0007669"/>
    <property type="project" value="TreeGrafter"/>
</dbReference>
<dbReference type="InterPro" id="IPR054120">
    <property type="entry name" value="PBPA_dimer"/>
</dbReference>
<evidence type="ECO:0000259" key="2">
    <source>
        <dbReference type="Pfam" id="PF21922"/>
    </source>
</evidence>
<proteinExistence type="predicted"/>
<organism evidence="3 4">
    <name type="scientific">Lactonifactor longoviformis DSM 17459</name>
    <dbReference type="NCBI Taxonomy" id="1122155"/>
    <lineage>
        <taxon>Bacteria</taxon>
        <taxon>Bacillati</taxon>
        <taxon>Bacillota</taxon>
        <taxon>Clostridia</taxon>
        <taxon>Eubacteriales</taxon>
        <taxon>Clostridiaceae</taxon>
        <taxon>Lactonifactor</taxon>
    </lineage>
</organism>
<dbReference type="InterPro" id="IPR050515">
    <property type="entry name" value="Beta-lactam/transpept"/>
</dbReference>
<dbReference type="SUPFAM" id="SSF56601">
    <property type="entry name" value="beta-lactamase/transpeptidase-like"/>
    <property type="match status" value="1"/>
</dbReference>
<dbReference type="STRING" id="1122155.SAMN02745158_01718"/>
<dbReference type="Gene3D" id="3.40.710.10">
    <property type="entry name" value="DD-peptidase/beta-lactamase superfamily"/>
    <property type="match status" value="1"/>
</dbReference>
<dbReference type="InterPro" id="IPR012338">
    <property type="entry name" value="Beta-lactam/transpept-like"/>
</dbReference>
<dbReference type="AlphaFoldDB" id="A0A1M4WTG4"/>
<dbReference type="GO" id="GO:0005886">
    <property type="term" value="C:plasma membrane"/>
    <property type="evidence" value="ECO:0007669"/>
    <property type="project" value="TreeGrafter"/>
</dbReference>
<evidence type="ECO:0000259" key="1">
    <source>
        <dbReference type="Pfam" id="PF00905"/>
    </source>
</evidence>
<name>A0A1M4WTG4_9CLOT</name>
<dbReference type="Gene3D" id="3.90.1310.10">
    <property type="entry name" value="Penicillin-binding protein 2a (Domain 2)"/>
    <property type="match status" value="1"/>
</dbReference>
<dbReference type="InterPro" id="IPR036138">
    <property type="entry name" value="PBP_dimer_sf"/>
</dbReference>
<dbReference type="GO" id="GO:0008658">
    <property type="term" value="F:penicillin binding"/>
    <property type="evidence" value="ECO:0007669"/>
    <property type="project" value="InterPro"/>
</dbReference>
<dbReference type="PANTHER" id="PTHR30627:SF24">
    <property type="entry name" value="PENICILLIN-BINDING PROTEIN 4B"/>
    <property type="match status" value="1"/>
</dbReference>